<evidence type="ECO:0000259" key="1">
    <source>
        <dbReference type="PROSITE" id="PS50146"/>
    </source>
</evidence>
<dbReference type="GO" id="GO:0016020">
    <property type="term" value="C:membrane"/>
    <property type="evidence" value="ECO:0007669"/>
    <property type="project" value="TreeGrafter"/>
</dbReference>
<dbReference type="GO" id="GO:0005737">
    <property type="term" value="C:cytoplasm"/>
    <property type="evidence" value="ECO:0007669"/>
    <property type="project" value="TreeGrafter"/>
</dbReference>
<dbReference type="SUPFAM" id="SSF111331">
    <property type="entry name" value="NAD kinase/diacylglycerol kinase-like"/>
    <property type="match status" value="1"/>
</dbReference>
<dbReference type="InParanoid" id="A0A1D2VK65"/>
<dbReference type="Proteomes" id="UP000095038">
    <property type="component" value="Unassembled WGS sequence"/>
</dbReference>
<dbReference type="Gene3D" id="3.40.50.10330">
    <property type="entry name" value="Probable inorganic polyphosphate/atp-NAD kinase, domain 1"/>
    <property type="match status" value="1"/>
</dbReference>
<dbReference type="PANTHER" id="PTHR12358:SF108">
    <property type="entry name" value="DAGKC DOMAIN-CONTAINING PROTEIN"/>
    <property type="match status" value="1"/>
</dbReference>
<dbReference type="OrthoDB" id="3853857at2759"/>
<dbReference type="RefSeq" id="XP_020048319.1">
    <property type="nucleotide sequence ID" value="XM_020192750.1"/>
</dbReference>
<dbReference type="GeneID" id="30966386"/>
<dbReference type="InterPro" id="IPR050187">
    <property type="entry name" value="Lipid_Phosphate_FormReg"/>
</dbReference>
<evidence type="ECO:0000313" key="3">
    <source>
        <dbReference type="Proteomes" id="UP000095038"/>
    </source>
</evidence>
<proteinExistence type="predicted"/>
<organism evidence="2 3">
    <name type="scientific">Ascoidea rubescens DSM 1968</name>
    <dbReference type="NCBI Taxonomy" id="1344418"/>
    <lineage>
        <taxon>Eukaryota</taxon>
        <taxon>Fungi</taxon>
        <taxon>Dikarya</taxon>
        <taxon>Ascomycota</taxon>
        <taxon>Saccharomycotina</taxon>
        <taxon>Saccharomycetes</taxon>
        <taxon>Ascoideaceae</taxon>
        <taxon>Ascoidea</taxon>
    </lineage>
</organism>
<protein>
    <recommendedName>
        <fullName evidence="1">DAGKc domain-containing protein</fullName>
    </recommendedName>
</protein>
<dbReference type="AlphaFoldDB" id="A0A1D2VK65"/>
<name>A0A1D2VK65_9ASCO</name>
<dbReference type="EMBL" id="KV454478">
    <property type="protein sequence ID" value="ODV62012.1"/>
    <property type="molecule type" value="Genomic_DNA"/>
</dbReference>
<evidence type="ECO:0000313" key="2">
    <source>
        <dbReference type="EMBL" id="ODV62012.1"/>
    </source>
</evidence>
<dbReference type="GO" id="GO:0001727">
    <property type="term" value="F:lipid kinase activity"/>
    <property type="evidence" value="ECO:0007669"/>
    <property type="project" value="TreeGrafter"/>
</dbReference>
<dbReference type="PANTHER" id="PTHR12358">
    <property type="entry name" value="SPHINGOSINE KINASE"/>
    <property type="match status" value="1"/>
</dbReference>
<accession>A0A1D2VK65</accession>
<dbReference type="GO" id="GO:0046512">
    <property type="term" value="P:sphingosine biosynthetic process"/>
    <property type="evidence" value="ECO:0007669"/>
    <property type="project" value="TreeGrafter"/>
</dbReference>
<reference evidence="3" key="1">
    <citation type="submission" date="2016-05" db="EMBL/GenBank/DDBJ databases">
        <title>Comparative genomics of biotechnologically important yeasts.</title>
        <authorList>
            <consortium name="DOE Joint Genome Institute"/>
            <person name="Riley R."/>
            <person name="Haridas S."/>
            <person name="Wolfe K.H."/>
            <person name="Lopes M.R."/>
            <person name="Hittinger C.T."/>
            <person name="Goker M."/>
            <person name="Salamov A."/>
            <person name="Wisecaver J."/>
            <person name="Long T.M."/>
            <person name="Aerts A.L."/>
            <person name="Barry K."/>
            <person name="Choi C."/>
            <person name="Clum A."/>
            <person name="Coughlan A.Y."/>
            <person name="Deshpande S."/>
            <person name="Douglass A.P."/>
            <person name="Hanson S.J."/>
            <person name="Klenk H.-P."/>
            <person name="Labutti K."/>
            <person name="Lapidus A."/>
            <person name="Lindquist E."/>
            <person name="Lipzen A."/>
            <person name="Meier-Kolthoff J.P."/>
            <person name="Ohm R.A."/>
            <person name="Otillar R.P."/>
            <person name="Pangilinan J."/>
            <person name="Peng Y."/>
            <person name="Rokas A."/>
            <person name="Rosa C.A."/>
            <person name="Scheuner C."/>
            <person name="Sibirny A.A."/>
            <person name="Slot J.C."/>
            <person name="Stielow J.B."/>
            <person name="Sun H."/>
            <person name="Kurtzman C.P."/>
            <person name="Blackwell M."/>
            <person name="Grigoriev I.V."/>
            <person name="Jeffries T.W."/>
        </authorList>
    </citation>
    <scope>NUCLEOTIDE SEQUENCE [LARGE SCALE GENOMIC DNA]</scope>
    <source>
        <strain evidence="3">DSM 1968</strain>
    </source>
</reference>
<dbReference type="PROSITE" id="PS50146">
    <property type="entry name" value="DAGK"/>
    <property type="match status" value="1"/>
</dbReference>
<keyword evidence="3" id="KW-1185">Reference proteome</keyword>
<dbReference type="STRING" id="1344418.A0A1D2VK65"/>
<dbReference type="Pfam" id="PF00781">
    <property type="entry name" value="DAGK_cat"/>
    <property type="match status" value="1"/>
</dbReference>
<dbReference type="InterPro" id="IPR016064">
    <property type="entry name" value="NAD/diacylglycerol_kinase_sf"/>
</dbReference>
<sequence length="421" mass="47658">MSSFTARLFKNGLFLREIAILSSESSFLLQIVDKLVNNQALLSIDVDHLPLQIDSNRRKIIVLDSIHSGKGRSSSSDPYQQLLKILFNSENLNVDHDYYKTDSIDFISNFSSNLLKAIDSSNKLPVTLIIISGDTSINEFVNNLPHIPDFQNDILISVLPLGSGNALASELNIIDPIDSIKKLISNSSKGSKLPLYNATFSDGSYLFLNPEIKVSSFNFFLIFSWCFHASLVADSEDPSLKSKGVERFQIAANYNLNKKIQTYNCDLSINDQQIASNSNYSYFILSAVKNLQDNFNISPLSNLLNQDLYLLLMHYNNDIDGQSNNKNLLNVMNQAFNNANHIDDTNFFKSNQLDYYKIKDYKNHNNDFQINLKINESEKNMCRVCLDGTIIVVDSINDTQKFVQINNSGNSYNNWNLFILN</sequence>
<feature type="domain" description="DAGKc" evidence="1">
    <location>
        <begin position="55"/>
        <end position="204"/>
    </location>
</feature>
<gene>
    <name evidence="2" type="ORF">ASCRUDRAFT_7460</name>
</gene>
<dbReference type="InterPro" id="IPR001206">
    <property type="entry name" value="Diacylglycerol_kinase_cat_dom"/>
</dbReference>
<dbReference type="InterPro" id="IPR017438">
    <property type="entry name" value="ATP-NAD_kinase_N"/>
</dbReference>